<evidence type="ECO:0000256" key="1">
    <source>
        <dbReference type="SAM" id="MobiDB-lite"/>
    </source>
</evidence>
<reference evidence="2" key="2">
    <citation type="submission" date="2021-12" db="EMBL/GenBank/DDBJ databases">
        <title>Resequencing data analysis of finger millet.</title>
        <authorList>
            <person name="Hatakeyama M."/>
            <person name="Aluri S."/>
            <person name="Balachadran M.T."/>
            <person name="Sivarajan S.R."/>
            <person name="Poveda L."/>
            <person name="Shimizu-Inatsugi R."/>
            <person name="Schlapbach R."/>
            <person name="Sreeman S.M."/>
            <person name="Shimizu K.K."/>
        </authorList>
    </citation>
    <scope>NUCLEOTIDE SEQUENCE</scope>
</reference>
<dbReference type="EMBL" id="BQKI01000084">
    <property type="protein sequence ID" value="GJN33000.1"/>
    <property type="molecule type" value="Genomic_DNA"/>
</dbReference>
<evidence type="ECO:0000313" key="2">
    <source>
        <dbReference type="EMBL" id="GJN33000.1"/>
    </source>
</evidence>
<organism evidence="2 3">
    <name type="scientific">Eleusine coracana subsp. coracana</name>
    <dbReference type="NCBI Taxonomy" id="191504"/>
    <lineage>
        <taxon>Eukaryota</taxon>
        <taxon>Viridiplantae</taxon>
        <taxon>Streptophyta</taxon>
        <taxon>Embryophyta</taxon>
        <taxon>Tracheophyta</taxon>
        <taxon>Spermatophyta</taxon>
        <taxon>Magnoliopsida</taxon>
        <taxon>Liliopsida</taxon>
        <taxon>Poales</taxon>
        <taxon>Poaceae</taxon>
        <taxon>PACMAD clade</taxon>
        <taxon>Chloridoideae</taxon>
        <taxon>Cynodonteae</taxon>
        <taxon>Eleusininae</taxon>
        <taxon>Eleusine</taxon>
    </lineage>
</organism>
<protein>
    <submittedName>
        <fullName evidence="2">Uncharacterized protein</fullName>
    </submittedName>
</protein>
<reference evidence="2" key="1">
    <citation type="journal article" date="2018" name="DNA Res.">
        <title>Multiple hybrid de novo genome assembly of finger millet, an orphan allotetraploid crop.</title>
        <authorList>
            <person name="Hatakeyama M."/>
            <person name="Aluri S."/>
            <person name="Balachadran M.T."/>
            <person name="Sivarajan S.R."/>
            <person name="Patrignani A."/>
            <person name="Gruter S."/>
            <person name="Poveda L."/>
            <person name="Shimizu-Inatsugi R."/>
            <person name="Baeten J."/>
            <person name="Francoijs K.J."/>
            <person name="Nataraja K.N."/>
            <person name="Reddy Y.A.N."/>
            <person name="Phadnis S."/>
            <person name="Ravikumar R.L."/>
            <person name="Schlapbach R."/>
            <person name="Sreeman S.M."/>
            <person name="Shimizu K.K."/>
        </authorList>
    </citation>
    <scope>NUCLEOTIDE SEQUENCE</scope>
</reference>
<feature type="region of interest" description="Disordered" evidence="1">
    <location>
        <begin position="1"/>
        <end position="92"/>
    </location>
</feature>
<evidence type="ECO:0000313" key="3">
    <source>
        <dbReference type="Proteomes" id="UP001054889"/>
    </source>
</evidence>
<accession>A0AAV5FFH4</accession>
<comment type="caution">
    <text evidence="2">The sequence shown here is derived from an EMBL/GenBank/DDBJ whole genome shotgun (WGS) entry which is preliminary data.</text>
</comment>
<feature type="compositionally biased region" description="Basic and acidic residues" evidence="1">
    <location>
        <begin position="39"/>
        <end position="85"/>
    </location>
</feature>
<keyword evidence="3" id="KW-1185">Reference proteome</keyword>
<gene>
    <name evidence="2" type="primary">gb21553</name>
    <name evidence="2" type="ORF">PR202_gb21553</name>
</gene>
<name>A0AAV5FFH4_ELECO</name>
<proteinExistence type="predicted"/>
<sequence>MAGDKGKGKRTSLPAEQCGGEERGDKGKGKQTSLPAEQRGGEERGPKIRKVTQEEMGKRKGKLQIKERDKPMELEKARKLEEKSRKAPTWGKGEKVAAEKWADFAKQATKKKVDYYKTIVEQDCEHLFLTEEMMADWPTGPDAARALMARAREEVKGFKDFAADQIKQYEEKGYYLEGYPECRIDPALLKLLKAGN</sequence>
<dbReference type="Proteomes" id="UP001054889">
    <property type="component" value="Unassembled WGS sequence"/>
</dbReference>
<dbReference type="AlphaFoldDB" id="A0AAV5FFH4"/>